<name>A0ABW5LLZ9_9FLAO</name>
<organism evidence="1 2">
    <name type="scientific">Aquimarina rubra</name>
    <dbReference type="NCBI Taxonomy" id="1920033"/>
    <lineage>
        <taxon>Bacteria</taxon>
        <taxon>Pseudomonadati</taxon>
        <taxon>Bacteroidota</taxon>
        <taxon>Flavobacteriia</taxon>
        <taxon>Flavobacteriales</taxon>
        <taxon>Flavobacteriaceae</taxon>
        <taxon>Aquimarina</taxon>
    </lineage>
</organism>
<dbReference type="PROSITE" id="PS51257">
    <property type="entry name" value="PROKAR_LIPOPROTEIN"/>
    <property type="match status" value="1"/>
</dbReference>
<dbReference type="Proteomes" id="UP001597319">
    <property type="component" value="Unassembled WGS sequence"/>
</dbReference>
<accession>A0ABW5LLZ9</accession>
<protein>
    <submittedName>
        <fullName evidence="1">Uncharacterized protein</fullName>
    </submittedName>
</protein>
<reference evidence="2" key="1">
    <citation type="journal article" date="2019" name="Int. J. Syst. Evol. Microbiol.">
        <title>The Global Catalogue of Microorganisms (GCM) 10K type strain sequencing project: providing services to taxonomists for standard genome sequencing and annotation.</title>
        <authorList>
            <consortium name="The Broad Institute Genomics Platform"/>
            <consortium name="The Broad Institute Genome Sequencing Center for Infectious Disease"/>
            <person name="Wu L."/>
            <person name="Ma J."/>
        </authorList>
    </citation>
    <scope>NUCLEOTIDE SEQUENCE [LARGE SCALE GENOMIC DNA]</scope>
    <source>
        <strain evidence="2">KCTC 52274</strain>
    </source>
</reference>
<sequence length="229" mass="26981">MKYIKLFSILILIVSCSNKKRITEFENILGKENSETLNYLVSDFENDFLKRNYPNLDIEKAYRKFLSELENNDTGNWKKLSKKSRKVFDNSNLKLQVYGIPDSVWIERNPDTLNLNNSVPRIKTRLKFLKQDGTYWIGRSESSFNDLKSQSDDSIIKIHKKYMRINYHGKYRAALKSVANNNKFIAKYLDMTEAAGILHPPMLAYEMLNDKVDFSNYFIKRLIVTEIMY</sequence>
<comment type="caution">
    <text evidence="1">The sequence shown here is derived from an EMBL/GenBank/DDBJ whole genome shotgun (WGS) entry which is preliminary data.</text>
</comment>
<evidence type="ECO:0000313" key="1">
    <source>
        <dbReference type="EMBL" id="MFD2564809.1"/>
    </source>
</evidence>
<dbReference type="RefSeq" id="WP_378294667.1">
    <property type="nucleotide sequence ID" value="NZ_JBHULE010000026.1"/>
</dbReference>
<keyword evidence="2" id="KW-1185">Reference proteome</keyword>
<dbReference type="EMBL" id="JBHULE010000026">
    <property type="protein sequence ID" value="MFD2564809.1"/>
    <property type="molecule type" value="Genomic_DNA"/>
</dbReference>
<proteinExistence type="predicted"/>
<gene>
    <name evidence="1" type="ORF">ACFSR1_19170</name>
</gene>
<evidence type="ECO:0000313" key="2">
    <source>
        <dbReference type="Proteomes" id="UP001597319"/>
    </source>
</evidence>